<dbReference type="InterPro" id="IPR003961">
    <property type="entry name" value="FN3_dom"/>
</dbReference>
<dbReference type="AlphaFoldDB" id="A0A158R8F4"/>
<dbReference type="STRING" id="60517.A0A158R8F4"/>
<dbReference type="InterPro" id="IPR000242">
    <property type="entry name" value="PTP_cat"/>
</dbReference>
<dbReference type="Gene3D" id="2.60.40.10">
    <property type="entry name" value="Immunoglobulins"/>
    <property type="match status" value="3"/>
</dbReference>
<dbReference type="CDD" id="cd00063">
    <property type="entry name" value="FN3"/>
    <property type="match status" value="3"/>
</dbReference>
<sequence length="592" mass="64699">MFRFEAPTLLSIRSVTARSYELSWKAPARSGPIEMYEIAVSQVDDAESQIKKYCYSTQCEVEGLFGNTRYSTTVRSWCSASKELSEPSPLLEIETLVEVPSILAVESRMPHTLSVSWLPIAQRKTDLFYEVKAASADDATQAPKTLVIDSTDAVSSYDIKKLDANAKYNLTMCAYRKAMANKSCSHDVSYGRTQPDAPRSLHAIRISTHNITVACQSIPKDSNFLENVTLTAVKTGLGKEVRQCVFRPTMQNDCTFFNLTASTKYAISGVACSLLEPPFPAVCSEVSPEIHITTLPSPPVSLTITNINPDSVHVTWLSVGGRVFDITIVQAIARSSSTSDTKFCQADSTSNSCSITGLAPETGYLVSVRSCFSENQCGDESDSKSVLTAKAINMVLLVALLVLAVVVILLIILLIVFWNRPSLPQRRNVTGVSSPAANDAFPSVPFKYFKIYSSFLDSENGYAQLFRLLNSLALEQEAALHLSQHAGRQFLSLNRYADTLPYDQSLVILGRKWPLPLRDPKPAIVSGALRAAYVNASYVRAPLHSAPGATIAAGFGTPPDYIATQGPLDATVADFLTMLYEQRVPHVLMLCK</sequence>
<reference evidence="5 6" key="2">
    <citation type="submission" date="2018-11" db="EMBL/GenBank/DDBJ databases">
        <authorList>
            <consortium name="Pathogen Informatics"/>
        </authorList>
    </citation>
    <scope>NUCLEOTIDE SEQUENCE [LARGE SCALE GENOMIC DNA]</scope>
</reference>
<evidence type="ECO:0000259" key="3">
    <source>
        <dbReference type="PROSITE" id="PS50055"/>
    </source>
</evidence>
<dbReference type="PANTHER" id="PTHR46957">
    <property type="entry name" value="CYTOKINE RECEPTOR"/>
    <property type="match status" value="1"/>
</dbReference>
<keyword evidence="2" id="KW-0472">Membrane</keyword>
<proteinExistence type="predicted"/>
<dbReference type="GO" id="GO:0016020">
    <property type="term" value="C:membrane"/>
    <property type="evidence" value="ECO:0007669"/>
    <property type="project" value="UniProtKB-SubCell"/>
</dbReference>
<dbReference type="Proteomes" id="UP000282613">
    <property type="component" value="Unassembled WGS sequence"/>
</dbReference>
<feature type="transmembrane region" description="Helical" evidence="2">
    <location>
        <begin position="394"/>
        <end position="418"/>
    </location>
</feature>
<dbReference type="InterPro" id="IPR029021">
    <property type="entry name" value="Prot-tyrosine_phosphatase-like"/>
</dbReference>
<evidence type="ECO:0000313" key="6">
    <source>
        <dbReference type="Proteomes" id="UP000282613"/>
    </source>
</evidence>
<evidence type="ECO:0000256" key="2">
    <source>
        <dbReference type="SAM" id="Phobius"/>
    </source>
</evidence>
<dbReference type="EMBL" id="UYRS01018408">
    <property type="protein sequence ID" value="VDK34896.1"/>
    <property type="molecule type" value="Genomic_DNA"/>
</dbReference>
<dbReference type="SUPFAM" id="SSF49265">
    <property type="entry name" value="Fibronectin type III"/>
    <property type="match status" value="2"/>
</dbReference>
<dbReference type="SUPFAM" id="SSF52799">
    <property type="entry name" value="(Phosphotyrosine protein) phosphatases II"/>
    <property type="match status" value="1"/>
</dbReference>
<keyword evidence="1" id="KW-0378">Hydrolase</keyword>
<dbReference type="PANTHER" id="PTHR46957:SF3">
    <property type="entry name" value="CYTOKINE RECEPTOR"/>
    <property type="match status" value="1"/>
</dbReference>
<dbReference type="InterPro" id="IPR013783">
    <property type="entry name" value="Ig-like_fold"/>
</dbReference>
<evidence type="ECO:0000259" key="4">
    <source>
        <dbReference type="PROSITE" id="PS50853"/>
    </source>
</evidence>
<keyword evidence="2" id="KW-0812">Transmembrane</keyword>
<keyword evidence="2" id="KW-1133">Transmembrane helix</keyword>
<dbReference type="PROSITE" id="PS50055">
    <property type="entry name" value="TYR_PHOSPHATASE_PTP"/>
    <property type="match status" value="1"/>
</dbReference>
<accession>A0A158R8F4</accession>
<dbReference type="InterPro" id="IPR050713">
    <property type="entry name" value="RTP_Phos/Ushers"/>
</dbReference>
<feature type="domain" description="Fibronectin type-III" evidence="4">
    <location>
        <begin position="298"/>
        <end position="391"/>
    </location>
</feature>
<evidence type="ECO:0000256" key="1">
    <source>
        <dbReference type="ARBA" id="ARBA00022912"/>
    </source>
</evidence>
<reference evidence="7" key="1">
    <citation type="submission" date="2016-04" db="UniProtKB">
        <authorList>
            <consortium name="WormBaseParasite"/>
        </authorList>
    </citation>
    <scope>IDENTIFICATION</scope>
</reference>
<dbReference type="WBParaSite" id="TASK_0000533301-mRNA-1">
    <property type="protein sequence ID" value="TASK_0000533301-mRNA-1"/>
    <property type="gene ID" value="TASK_0000533301"/>
</dbReference>
<dbReference type="Gene3D" id="3.90.190.10">
    <property type="entry name" value="Protein tyrosine phosphatase superfamily"/>
    <property type="match status" value="1"/>
</dbReference>
<name>A0A158R8F4_TAEAS</name>
<dbReference type="SMART" id="SM00060">
    <property type="entry name" value="FN3"/>
    <property type="match status" value="4"/>
</dbReference>
<dbReference type="GO" id="GO:0004725">
    <property type="term" value="F:protein tyrosine phosphatase activity"/>
    <property type="evidence" value="ECO:0007669"/>
    <property type="project" value="InterPro"/>
</dbReference>
<evidence type="ECO:0000313" key="7">
    <source>
        <dbReference type="WBParaSite" id="TASK_0000533301-mRNA-1"/>
    </source>
</evidence>
<protein>
    <submittedName>
        <fullName evidence="7">Protein-tyrosine-phosphatase</fullName>
    </submittedName>
</protein>
<feature type="domain" description="Fibronectin type-III" evidence="4">
    <location>
        <begin position="197"/>
        <end position="297"/>
    </location>
</feature>
<keyword evidence="1" id="KW-0904">Protein phosphatase</keyword>
<dbReference type="PROSITE" id="PS50853">
    <property type="entry name" value="FN3"/>
    <property type="match status" value="4"/>
</dbReference>
<organism evidence="7">
    <name type="scientific">Taenia asiatica</name>
    <name type="common">Asian tapeworm</name>
    <dbReference type="NCBI Taxonomy" id="60517"/>
    <lineage>
        <taxon>Eukaryota</taxon>
        <taxon>Metazoa</taxon>
        <taxon>Spiralia</taxon>
        <taxon>Lophotrochozoa</taxon>
        <taxon>Platyhelminthes</taxon>
        <taxon>Cestoda</taxon>
        <taxon>Eucestoda</taxon>
        <taxon>Cyclophyllidea</taxon>
        <taxon>Taeniidae</taxon>
        <taxon>Taenia</taxon>
    </lineage>
</organism>
<gene>
    <name evidence="5" type="ORF">TASK_LOCUS5334</name>
</gene>
<evidence type="ECO:0000313" key="5">
    <source>
        <dbReference type="EMBL" id="VDK34896.1"/>
    </source>
</evidence>
<dbReference type="OrthoDB" id="9979034at2759"/>
<feature type="domain" description="Fibronectin type-III" evidence="4">
    <location>
        <begin position="99"/>
        <end position="196"/>
    </location>
</feature>
<dbReference type="Pfam" id="PF00041">
    <property type="entry name" value="fn3"/>
    <property type="match status" value="2"/>
</dbReference>
<feature type="domain" description="Fibronectin type-III" evidence="4">
    <location>
        <begin position="6"/>
        <end position="98"/>
    </location>
</feature>
<feature type="domain" description="Tyrosine-protein phosphatase" evidence="3">
    <location>
        <begin position="494"/>
        <end position="592"/>
    </location>
</feature>
<dbReference type="InterPro" id="IPR036116">
    <property type="entry name" value="FN3_sf"/>
</dbReference>
<dbReference type="Pfam" id="PF00102">
    <property type="entry name" value="Y_phosphatase"/>
    <property type="match status" value="1"/>
</dbReference>
<keyword evidence="6" id="KW-1185">Reference proteome</keyword>